<dbReference type="Gene3D" id="2.120.10.80">
    <property type="entry name" value="Kelch-type beta propeller"/>
    <property type="match status" value="2"/>
</dbReference>
<protein>
    <recommendedName>
        <fullName evidence="5">Kelch-like protein 10</fullName>
    </recommendedName>
</protein>
<evidence type="ECO:0000313" key="4">
    <source>
        <dbReference type="Proteomes" id="UP000245119"/>
    </source>
</evidence>
<evidence type="ECO:0000256" key="2">
    <source>
        <dbReference type="SAM" id="MobiDB-lite"/>
    </source>
</evidence>
<organism evidence="3 4">
    <name type="scientific">Pomacea canaliculata</name>
    <name type="common">Golden apple snail</name>
    <dbReference type="NCBI Taxonomy" id="400727"/>
    <lineage>
        <taxon>Eukaryota</taxon>
        <taxon>Metazoa</taxon>
        <taxon>Spiralia</taxon>
        <taxon>Lophotrochozoa</taxon>
        <taxon>Mollusca</taxon>
        <taxon>Gastropoda</taxon>
        <taxon>Caenogastropoda</taxon>
        <taxon>Architaenioglossa</taxon>
        <taxon>Ampullarioidea</taxon>
        <taxon>Ampullariidae</taxon>
        <taxon>Pomacea</taxon>
    </lineage>
</organism>
<proteinExistence type="predicted"/>
<keyword evidence="1" id="KW-0880">Kelch repeat</keyword>
<reference evidence="3 4" key="1">
    <citation type="submission" date="2018-04" db="EMBL/GenBank/DDBJ databases">
        <title>The genome of golden apple snail Pomacea canaliculata provides insight into stress tolerance and invasive adaptation.</title>
        <authorList>
            <person name="Liu C."/>
            <person name="Liu B."/>
            <person name="Ren Y."/>
            <person name="Zhang Y."/>
            <person name="Wang H."/>
            <person name="Li S."/>
            <person name="Jiang F."/>
            <person name="Yin L."/>
            <person name="Zhang G."/>
            <person name="Qian W."/>
            <person name="Fan W."/>
        </authorList>
    </citation>
    <scope>NUCLEOTIDE SEQUENCE [LARGE SCALE GENOMIC DNA]</scope>
    <source>
        <strain evidence="3">SZHN2017</strain>
        <tissue evidence="3">Muscle</tissue>
    </source>
</reference>
<dbReference type="OrthoDB" id="191037at2759"/>
<feature type="region of interest" description="Disordered" evidence="2">
    <location>
        <begin position="131"/>
        <end position="169"/>
    </location>
</feature>
<dbReference type="InterPro" id="IPR006652">
    <property type="entry name" value="Kelch_1"/>
</dbReference>
<name>A0A2T7PCI1_POMCA</name>
<dbReference type="InterPro" id="IPR015915">
    <property type="entry name" value="Kelch-typ_b-propeller"/>
</dbReference>
<dbReference type="Pfam" id="PF01344">
    <property type="entry name" value="Kelch_1"/>
    <property type="match status" value="2"/>
</dbReference>
<dbReference type="PANTHER" id="PTHR46375">
    <property type="entry name" value="KELCH REPEAT AND BTB DOMAIN-CONTAINING PROTEIN 13-RELATED"/>
    <property type="match status" value="1"/>
</dbReference>
<dbReference type="Proteomes" id="UP000245119">
    <property type="component" value="Linkage Group LG5"/>
</dbReference>
<feature type="compositionally biased region" description="Low complexity" evidence="2">
    <location>
        <begin position="134"/>
        <end position="153"/>
    </location>
</feature>
<dbReference type="SMART" id="SM00612">
    <property type="entry name" value="Kelch"/>
    <property type="match status" value="3"/>
</dbReference>
<evidence type="ECO:0000256" key="1">
    <source>
        <dbReference type="ARBA" id="ARBA00022441"/>
    </source>
</evidence>
<dbReference type="AlphaFoldDB" id="A0A2T7PCI1"/>
<feature type="region of interest" description="Disordered" evidence="2">
    <location>
        <begin position="183"/>
        <end position="203"/>
    </location>
</feature>
<comment type="caution">
    <text evidence="3">The sequence shown here is derived from an EMBL/GenBank/DDBJ whole genome shotgun (WGS) entry which is preliminary data.</text>
</comment>
<dbReference type="PANTHER" id="PTHR46375:SF3">
    <property type="entry name" value="KELCH REPEAT AND BTB DOMAIN-CONTAINING PROTEIN 13"/>
    <property type="match status" value="1"/>
</dbReference>
<sequence>MYDPDTRQWTLLNPMRNRRSGIGVIAYHGCIYALGGFNGITRMNTGNATAPRPASGPYPEMYSPRSNFATEIIDDMLFAIGGFNGVTTIFNVECYDINADEWYDATDMSLYRSALSACVVRGLPNIQDYIYQPPQRESNSGQSSSTSPPLLSSPIPPSPSTPESPKLDDRFCSLQQVTRSVTLIDPYSGTSEERNHLSCRQQH</sequence>
<evidence type="ECO:0000313" key="3">
    <source>
        <dbReference type="EMBL" id="PVD31129.1"/>
    </source>
</evidence>
<dbReference type="EMBL" id="PZQS01000005">
    <property type="protein sequence ID" value="PVD31129.1"/>
    <property type="molecule type" value="Genomic_DNA"/>
</dbReference>
<evidence type="ECO:0008006" key="5">
    <source>
        <dbReference type="Google" id="ProtNLM"/>
    </source>
</evidence>
<dbReference type="STRING" id="400727.A0A2T7PCI1"/>
<keyword evidence="4" id="KW-1185">Reference proteome</keyword>
<gene>
    <name evidence="3" type="ORF">C0Q70_10407</name>
</gene>
<dbReference type="SUPFAM" id="SSF117281">
    <property type="entry name" value="Kelch motif"/>
    <property type="match status" value="1"/>
</dbReference>
<accession>A0A2T7PCI1</accession>
<dbReference type="InterPro" id="IPR052392">
    <property type="entry name" value="Kelch-BTB_domain-containing"/>
</dbReference>